<dbReference type="EMBL" id="CP108036">
    <property type="protein sequence ID" value="WUN79381.1"/>
    <property type="molecule type" value="Genomic_DNA"/>
</dbReference>
<dbReference type="InterPro" id="IPR047738">
    <property type="entry name" value="SAV_2336-like_N"/>
</dbReference>
<evidence type="ECO:0000256" key="1">
    <source>
        <dbReference type="SAM" id="MobiDB-lite"/>
    </source>
</evidence>
<dbReference type="GeneID" id="95497011"/>
<evidence type="ECO:0000313" key="3">
    <source>
        <dbReference type="Proteomes" id="UP001432312"/>
    </source>
</evidence>
<feature type="compositionally biased region" description="Low complexity" evidence="1">
    <location>
        <begin position="61"/>
        <end position="75"/>
    </location>
</feature>
<accession>A0ABZ1Q9M5</accession>
<protein>
    <submittedName>
        <fullName evidence="2">SAV_2336 family protein</fullName>
    </submittedName>
</protein>
<dbReference type="NCBIfam" id="NF041121">
    <property type="entry name" value="SAV_2336_NTERM"/>
    <property type="match status" value="1"/>
</dbReference>
<name>A0ABZ1Q9M5_9ACTN</name>
<proteinExistence type="predicted"/>
<feature type="region of interest" description="Disordered" evidence="1">
    <location>
        <begin position="58"/>
        <end position="96"/>
    </location>
</feature>
<reference evidence="2" key="1">
    <citation type="submission" date="2022-10" db="EMBL/GenBank/DDBJ databases">
        <title>The complete genomes of actinobacterial strains from the NBC collection.</title>
        <authorList>
            <person name="Joergensen T.S."/>
            <person name="Alvarez Arevalo M."/>
            <person name="Sterndorff E.B."/>
            <person name="Faurdal D."/>
            <person name="Vuksanovic O."/>
            <person name="Mourched A.-S."/>
            <person name="Charusanti P."/>
            <person name="Shaw S."/>
            <person name="Blin K."/>
            <person name="Weber T."/>
        </authorList>
    </citation>
    <scope>NUCLEOTIDE SEQUENCE</scope>
    <source>
        <strain evidence="2">NBC_00303</strain>
    </source>
</reference>
<feature type="region of interest" description="Disordered" evidence="1">
    <location>
        <begin position="237"/>
        <end position="257"/>
    </location>
</feature>
<gene>
    <name evidence="2" type="ORF">OHA91_13220</name>
</gene>
<feature type="compositionally biased region" description="Pro residues" evidence="1">
    <location>
        <begin position="740"/>
        <end position="762"/>
    </location>
</feature>
<feature type="compositionally biased region" description="Basic and acidic residues" evidence="1">
    <location>
        <begin position="87"/>
        <end position="96"/>
    </location>
</feature>
<feature type="region of interest" description="Disordered" evidence="1">
    <location>
        <begin position="1030"/>
        <end position="1052"/>
    </location>
</feature>
<keyword evidence="3" id="KW-1185">Reference proteome</keyword>
<dbReference type="Proteomes" id="UP001432312">
    <property type="component" value="Chromosome"/>
</dbReference>
<evidence type="ECO:0000313" key="2">
    <source>
        <dbReference type="EMBL" id="WUN79381.1"/>
    </source>
</evidence>
<feature type="region of interest" description="Disordered" evidence="1">
    <location>
        <begin position="733"/>
        <end position="764"/>
    </location>
</feature>
<sequence length="1113" mass="118063">MSEPAEPAEPPCAVEPSCAAAAAPPAEPGVRELAALLRAAGLDPSAEELADALWLAGHIRGPGPALPAAPGAGPEAEPEDPAAEPVEPVRAEADTEDPVRLYAPGAHPAAEAEGGTPEESPEEYGVPVRVPGAAALPRILDVQRALRALQRHRPPAPPTRLVIDEGATADASARALGLLIPVLRPENRREATVRLVMDASPSMAVWQDMFEELRTVCERLGAFRDVQVHYLHRRPDGTAALGRGPGPGSALRSGDQLRDPTGRALTMVVSDCAGPLWREGAAQRLLYRWAECTPCMVVQPLPQRLWGRSWLPTERGTLARLEGAGQKLRFRPDRPAPPGRPTGGIAVPVLPPSPTALGAWARLVAGLGTGPVAAEVGRVRAGHPAAPVPPPPAVRPPRELVARFRSSAAPRAVQLAVYLSAAPLTLPVMRLVQRTMLPDSEPSDLAEVLLSGLLRRSGPGPGHWYEFVPGVQDVLLGPLGRDEAALVLKHCSEYVRAHFGAGVRNFPALAVAQLTGVGPAVAAPGPDDGEGAPEGRLPQAFAQVSAKVVRRYLPGMPQDGRPVREPAAAPLIARAGAVRAARDRLADADADGDTGARALHEAVAVLRRAVTAPAGPADPPEEAETELAGALLRLWAAERDLALLAEAERAVTGLRTAAACAVRGRVLYERALAAGPDPELLAAADREFAAAAASADPELRRDCAVRRAETLIRLGGLREDSGALRAARAALEPLAGPVPGGDPGPDPQAPPETNPEPHPGPSPELHLALGRVLLALLPRTPDPAERTALAEEAAARLTAVLAAPPAGTGRAGTGAAQVRVELADALRHLPARLEEAAAQLAAALEETGGDPELRVAALLCLARVHRERHARDADPAALEDAAEAYGRARRLVPRDGEAFRELLPEWGDVLLDRARSVGGRRFTGAAVRVLRESRAAVPQSDPGAAHRLMRLATGLRLRHAYERDAVDLREAEYLLELAVRNGRGPMERARAWRDHGDVQQEIHGHTRAADRLDRAAESYRLAWRAALEADREGRDDHEGREEHDGRAGREDTALRLAARVQESRGEVLERLARPRAALEEYRSALQLWKRIGTDPDGRSEGLRARVRALEAGQ</sequence>
<organism evidence="2 3">
    <name type="scientific">Streptomyces erythrochromogenes</name>
    <dbReference type="NCBI Taxonomy" id="285574"/>
    <lineage>
        <taxon>Bacteria</taxon>
        <taxon>Bacillati</taxon>
        <taxon>Actinomycetota</taxon>
        <taxon>Actinomycetes</taxon>
        <taxon>Kitasatosporales</taxon>
        <taxon>Streptomycetaceae</taxon>
        <taxon>Streptomyces</taxon>
    </lineage>
</organism>
<dbReference type="RefSeq" id="WP_328739268.1">
    <property type="nucleotide sequence ID" value="NZ_CP108036.1"/>
</dbReference>